<reference evidence="3 4" key="1">
    <citation type="submission" date="2020-03" db="EMBL/GenBank/DDBJ databases">
        <title>Sequencing the genomes of 1000 actinobacteria strains.</title>
        <authorList>
            <person name="Klenk H.-P."/>
        </authorList>
    </citation>
    <scope>NUCLEOTIDE SEQUENCE [LARGE SCALE GENOMIC DNA]</scope>
    <source>
        <strain evidence="3 4">DSM 44556</strain>
    </source>
</reference>
<feature type="compositionally biased region" description="Pro residues" evidence="1">
    <location>
        <begin position="216"/>
        <end position="226"/>
    </location>
</feature>
<evidence type="ECO:0000256" key="1">
    <source>
        <dbReference type="SAM" id="MobiDB-lite"/>
    </source>
</evidence>
<feature type="compositionally biased region" description="Gly residues" evidence="1">
    <location>
        <begin position="44"/>
        <end position="54"/>
    </location>
</feature>
<feature type="region of interest" description="Disordered" evidence="1">
    <location>
        <begin position="44"/>
        <end position="237"/>
    </location>
</feature>
<sequence length="387" mass="37749">MRGGDDVVSRVRVAAAACLMVSGLFVGGAGGALAFANPDETDGAGGAGTTGGTIGDAPSDAAGPTAVDGTGSSRPDRPGRHPQPPRVVIGNGRDAAPSDAGESTRGGTSSKQSETVDRGPGGASSGAAGERNTGAGASPPALPPVTAQPPLGSTLPSTVADPPDPGLDPENPDDPEDPDDPDDCDENGHHCLPWWWPKPVVVSPGNGNGGVGSGAPKPPSGRPSRPPVMRLPAPAPQWTPNGEVPVVPALPDVVDILPGLAAGVPLPPVSVPQIVVPPAAGGGGGGAAAGGSGAPPPAAPRAPSAPRSPSEPPRSPIQAVDNPVVPASYRVGYGEYLRTAGTSQVVAVAAPGFAGIMLLTGAGGIIGYRQARSALASRSARSARFTS</sequence>
<keyword evidence="4" id="KW-1185">Reference proteome</keyword>
<dbReference type="EMBL" id="JAANOW010000001">
    <property type="protein sequence ID" value="NIH93080.1"/>
    <property type="molecule type" value="Genomic_DNA"/>
</dbReference>
<evidence type="ECO:0000313" key="3">
    <source>
        <dbReference type="EMBL" id="NIH93080.1"/>
    </source>
</evidence>
<feature type="transmembrane region" description="Helical" evidence="2">
    <location>
        <begin position="345"/>
        <end position="368"/>
    </location>
</feature>
<proteinExistence type="predicted"/>
<gene>
    <name evidence="3" type="ORF">FHU31_000036</name>
</gene>
<keyword evidence="2" id="KW-0472">Membrane</keyword>
<feature type="compositionally biased region" description="Low complexity" evidence="1">
    <location>
        <begin position="193"/>
        <end position="205"/>
    </location>
</feature>
<feature type="region of interest" description="Disordered" evidence="1">
    <location>
        <begin position="281"/>
        <end position="321"/>
    </location>
</feature>
<dbReference type="Proteomes" id="UP000547444">
    <property type="component" value="Unassembled WGS sequence"/>
</dbReference>
<feature type="compositionally biased region" description="Acidic residues" evidence="1">
    <location>
        <begin position="170"/>
        <end position="185"/>
    </location>
</feature>
<dbReference type="AlphaFoldDB" id="A0A7X5R4F5"/>
<organism evidence="3 4">
    <name type="scientific">Mycolicibacterium fluoranthenivorans</name>
    <dbReference type="NCBI Taxonomy" id="258505"/>
    <lineage>
        <taxon>Bacteria</taxon>
        <taxon>Bacillati</taxon>
        <taxon>Actinomycetota</taxon>
        <taxon>Actinomycetes</taxon>
        <taxon>Mycobacteriales</taxon>
        <taxon>Mycobacteriaceae</taxon>
        <taxon>Mycolicibacterium</taxon>
    </lineage>
</organism>
<evidence type="ECO:0000313" key="4">
    <source>
        <dbReference type="Proteomes" id="UP000547444"/>
    </source>
</evidence>
<name>A0A7X5R4F5_9MYCO</name>
<keyword evidence="2" id="KW-1133">Transmembrane helix</keyword>
<keyword evidence="2" id="KW-0812">Transmembrane</keyword>
<feature type="compositionally biased region" description="Gly residues" evidence="1">
    <location>
        <begin position="281"/>
        <end position="293"/>
    </location>
</feature>
<comment type="caution">
    <text evidence="3">The sequence shown here is derived from an EMBL/GenBank/DDBJ whole genome shotgun (WGS) entry which is preliminary data.</text>
</comment>
<protein>
    <submittedName>
        <fullName evidence="3">Uncharacterized protein</fullName>
    </submittedName>
</protein>
<accession>A0A7X5R4F5</accession>
<dbReference type="RefSeq" id="WP_167154404.1">
    <property type="nucleotide sequence ID" value="NZ_JAANOW010000001.1"/>
</dbReference>
<evidence type="ECO:0000256" key="2">
    <source>
        <dbReference type="SAM" id="Phobius"/>
    </source>
</evidence>